<gene>
    <name evidence="1" type="ORF">P608_06365</name>
</gene>
<evidence type="ECO:0000313" key="1">
    <source>
        <dbReference type="EMBL" id="KGH16813.1"/>
    </source>
</evidence>
<accession>A0A0E3BY42</accession>
<protein>
    <submittedName>
        <fullName evidence="1">Uncharacterized protein</fullName>
    </submittedName>
</protein>
<dbReference type="AlphaFoldDB" id="A0A0E3BY42"/>
<evidence type="ECO:0000313" key="2">
    <source>
        <dbReference type="Proteomes" id="UP000029549"/>
    </source>
</evidence>
<proteinExistence type="predicted"/>
<name>A0A0E3BY42_9BURK</name>
<sequence>MGEISGLLEFFVKPRESNQSAKWAIFGKQNWRCGMNQTQS</sequence>
<organism evidence="1 2">
    <name type="scientific">Comamonas thiooxydans</name>
    <dbReference type="NCBI Taxonomy" id="363952"/>
    <lineage>
        <taxon>Bacteria</taxon>
        <taxon>Pseudomonadati</taxon>
        <taxon>Pseudomonadota</taxon>
        <taxon>Betaproteobacteria</taxon>
        <taxon>Burkholderiales</taxon>
        <taxon>Comamonadaceae</taxon>
        <taxon>Comamonas</taxon>
    </lineage>
</organism>
<dbReference type="EMBL" id="AWTP01000070">
    <property type="protein sequence ID" value="KGH16813.1"/>
    <property type="molecule type" value="Genomic_DNA"/>
</dbReference>
<dbReference type="Proteomes" id="UP000029549">
    <property type="component" value="Unassembled WGS sequence"/>
</dbReference>
<reference evidence="1 2" key="1">
    <citation type="submission" date="2013-09" db="EMBL/GenBank/DDBJ databases">
        <title>High correlation between genotypes and phenotypes of environmental bacteria Comamonas testosteroni strains.</title>
        <authorList>
            <person name="Liu L."/>
            <person name="Zhu W."/>
            <person name="Xia X."/>
            <person name="Xu B."/>
            <person name="Luo M."/>
            <person name="Wang G."/>
        </authorList>
    </citation>
    <scope>NUCLEOTIDE SEQUENCE [LARGE SCALE GENOMIC DNA]</scope>
    <source>
        <strain evidence="1 2">DF2</strain>
    </source>
</reference>
<comment type="caution">
    <text evidence="1">The sequence shown here is derived from an EMBL/GenBank/DDBJ whole genome shotgun (WGS) entry which is preliminary data.</text>
</comment>
<keyword evidence="2" id="KW-1185">Reference proteome</keyword>